<dbReference type="PANTHER" id="PTHR31286:SF165">
    <property type="entry name" value="DUF4283 DOMAIN-CONTAINING PROTEIN"/>
    <property type="match status" value="1"/>
</dbReference>
<evidence type="ECO:0000313" key="1">
    <source>
        <dbReference type="EMBL" id="KAJ8421089.1"/>
    </source>
</evidence>
<dbReference type="Proteomes" id="UP001153076">
    <property type="component" value="Unassembled WGS sequence"/>
</dbReference>
<organism evidence="1 2">
    <name type="scientific">Carnegiea gigantea</name>
    <dbReference type="NCBI Taxonomy" id="171969"/>
    <lineage>
        <taxon>Eukaryota</taxon>
        <taxon>Viridiplantae</taxon>
        <taxon>Streptophyta</taxon>
        <taxon>Embryophyta</taxon>
        <taxon>Tracheophyta</taxon>
        <taxon>Spermatophyta</taxon>
        <taxon>Magnoliopsida</taxon>
        <taxon>eudicotyledons</taxon>
        <taxon>Gunneridae</taxon>
        <taxon>Pentapetalae</taxon>
        <taxon>Caryophyllales</taxon>
        <taxon>Cactineae</taxon>
        <taxon>Cactaceae</taxon>
        <taxon>Cactoideae</taxon>
        <taxon>Echinocereeae</taxon>
        <taxon>Carnegiea</taxon>
    </lineage>
</organism>
<dbReference type="OrthoDB" id="1098763at2759"/>
<protein>
    <recommendedName>
        <fullName evidence="3">DUF4283 domain-containing protein</fullName>
    </recommendedName>
</protein>
<dbReference type="EMBL" id="JAKOGI010002931">
    <property type="protein sequence ID" value="KAJ8421089.1"/>
    <property type="molecule type" value="Genomic_DNA"/>
</dbReference>
<dbReference type="SUPFAM" id="SSF56219">
    <property type="entry name" value="DNase I-like"/>
    <property type="match status" value="1"/>
</dbReference>
<comment type="caution">
    <text evidence="1">The sequence shown here is derived from an EMBL/GenBank/DDBJ whole genome shotgun (WGS) entry which is preliminary data.</text>
</comment>
<dbReference type="InterPro" id="IPR040256">
    <property type="entry name" value="At4g02000-like"/>
</dbReference>
<keyword evidence="2" id="KW-1185">Reference proteome</keyword>
<sequence>MSRIKSKLRRRGFIFLDSKPFLLKVWNSEMDLHMESIKSLPLWIRLLDLDGLTSLSKIYSLLGTPLKTNRCARERSMLSYARVLIEFPVERPFPDYIEFFNESDILIRQSISYEWLPIKCLHCGMFGHNEPIYRKKGLVWREWRPVQHKPKSTESTQASHKVTPSADGFIPITRKSKSSIRHPQQSNLDVARCVLGDFNSNLYKDDRIGGDEVSDYETRDLQNCIDQCELVHQQLLAYSFDYTQTKYLPSGLSDHTPLLMHFPSSSKPKP</sequence>
<evidence type="ECO:0008006" key="3">
    <source>
        <dbReference type="Google" id="ProtNLM"/>
    </source>
</evidence>
<dbReference type="InterPro" id="IPR036691">
    <property type="entry name" value="Endo/exonu/phosph_ase_sf"/>
</dbReference>
<name>A0A9Q1GKX4_9CARY</name>
<dbReference type="PANTHER" id="PTHR31286">
    <property type="entry name" value="GLYCINE-RICH CELL WALL STRUCTURAL PROTEIN 1.8-LIKE"/>
    <property type="match status" value="1"/>
</dbReference>
<reference evidence="1" key="1">
    <citation type="submission" date="2022-04" db="EMBL/GenBank/DDBJ databases">
        <title>Carnegiea gigantea Genome sequencing and assembly v2.</title>
        <authorList>
            <person name="Copetti D."/>
            <person name="Sanderson M.J."/>
            <person name="Burquez A."/>
            <person name="Wojciechowski M.F."/>
        </authorList>
    </citation>
    <scope>NUCLEOTIDE SEQUENCE</scope>
    <source>
        <strain evidence="1">SGP5-SGP5p</strain>
        <tissue evidence="1">Aerial part</tissue>
    </source>
</reference>
<accession>A0A9Q1GKX4</accession>
<evidence type="ECO:0000313" key="2">
    <source>
        <dbReference type="Proteomes" id="UP001153076"/>
    </source>
</evidence>
<proteinExistence type="predicted"/>
<dbReference type="AlphaFoldDB" id="A0A9Q1GKX4"/>
<gene>
    <name evidence="1" type="ORF">Cgig2_025552</name>
</gene>